<dbReference type="Proteomes" id="UP000790580">
    <property type="component" value="Unassembled WGS sequence"/>
</dbReference>
<sequence>MTKLLTLVSRLILGIIFLGAGINGFFVIFGIDPFIETSDAAMEIFQFDYLLVFEKSLEVICGILLLSNRFVPLALAILAPIIANILLLHIFMDPSLLLLAIVLVICHSTLLVIYRKNFLALLEKKPIIKIPDIPSS</sequence>
<feature type="transmembrane region" description="Helical" evidence="1">
    <location>
        <begin position="73"/>
        <end position="91"/>
    </location>
</feature>
<reference evidence="2 3" key="1">
    <citation type="submission" date="2021-06" db="EMBL/GenBank/DDBJ databases">
        <title>Bacillus sp. RD4P76, an endophyte from a halophyte.</title>
        <authorList>
            <person name="Sun J.-Q."/>
        </authorList>
    </citation>
    <scope>NUCLEOTIDE SEQUENCE [LARGE SCALE GENOMIC DNA]</scope>
    <source>
        <strain evidence="2 3">JCM 17098</strain>
    </source>
</reference>
<keyword evidence="1" id="KW-0472">Membrane</keyword>
<protein>
    <submittedName>
        <fullName evidence="2">DoxX family membrane protein</fullName>
    </submittedName>
</protein>
<accession>A0ABS6JT04</accession>
<organism evidence="2 3">
    <name type="scientific">Evansella alkalicola</name>
    <dbReference type="NCBI Taxonomy" id="745819"/>
    <lineage>
        <taxon>Bacteria</taxon>
        <taxon>Bacillati</taxon>
        <taxon>Bacillota</taxon>
        <taxon>Bacilli</taxon>
        <taxon>Bacillales</taxon>
        <taxon>Bacillaceae</taxon>
        <taxon>Evansella</taxon>
    </lineage>
</organism>
<feature type="transmembrane region" description="Helical" evidence="1">
    <location>
        <begin position="7"/>
        <end position="29"/>
    </location>
</feature>
<dbReference type="RefSeq" id="WP_088076627.1">
    <property type="nucleotide sequence ID" value="NZ_JAHQCR010000036.1"/>
</dbReference>
<comment type="caution">
    <text evidence="2">The sequence shown here is derived from an EMBL/GenBank/DDBJ whole genome shotgun (WGS) entry which is preliminary data.</text>
</comment>
<evidence type="ECO:0000256" key="1">
    <source>
        <dbReference type="SAM" id="Phobius"/>
    </source>
</evidence>
<proteinExistence type="predicted"/>
<keyword evidence="1" id="KW-1133">Transmembrane helix</keyword>
<evidence type="ECO:0000313" key="2">
    <source>
        <dbReference type="EMBL" id="MBU9721555.1"/>
    </source>
</evidence>
<feature type="transmembrane region" description="Helical" evidence="1">
    <location>
        <begin position="49"/>
        <end position="66"/>
    </location>
</feature>
<evidence type="ECO:0000313" key="3">
    <source>
        <dbReference type="Proteomes" id="UP000790580"/>
    </source>
</evidence>
<dbReference type="EMBL" id="JAHQCR010000036">
    <property type="protein sequence ID" value="MBU9721555.1"/>
    <property type="molecule type" value="Genomic_DNA"/>
</dbReference>
<feature type="transmembrane region" description="Helical" evidence="1">
    <location>
        <begin position="97"/>
        <end position="114"/>
    </location>
</feature>
<gene>
    <name evidence="2" type="ORF">KS407_08870</name>
</gene>
<keyword evidence="1" id="KW-0812">Transmembrane</keyword>
<name>A0ABS6JT04_9BACI</name>
<keyword evidence="3" id="KW-1185">Reference proteome</keyword>